<sequence>MLASVRPYATAGVALVGASIIAVAPIAPSPPDVRTVDVPVNLTATTSLAYIPINLIHAALNAPGNFIFGVEQFAAAMAASGSWNESHPMNVWGWDDANPAHAWSLANMLVPFPALSRPLGKHLNWFMAANLPMYEGCAFECPDPSGMLERSFKVPLWEFYKEGGYTFPEVRNPVGDWETDWSEEIVELDPMEPVKSVWNYLISPPENIHVPSAWEVITAFANLAAALQVTGHVPKFIAVREIETFFKLFVQKPDVVADIPDVDPDAHTPGGVASTAEDTADVREGGGEVAPLSRLGMRAVEPTAPSGDVSETGPEVLPALAAAVVDVALPSADKPTKAAVTEQNSIGGGVDDQYAADEDVTGEDATDHDAAEVDPAEKDVAEVDATGEDAAGRLGEQTQSQTAGRHHKAENAEGSLSSTVSSIKDRIERAAGGSGADAGTSTSGAGGASGADAA</sequence>
<evidence type="ECO:0000313" key="2">
    <source>
        <dbReference type="EMBL" id="BBX70180.1"/>
    </source>
</evidence>
<dbReference type="RefSeq" id="WP_163723514.1">
    <property type="nucleotide sequence ID" value="NZ_AP022574.1"/>
</dbReference>
<organism evidence="2 3">
    <name type="scientific">Mycolicibacterium psychrotolerans</name>
    <dbReference type="NCBI Taxonomy" id="216929"/>
    <lineage>
        <taxon>Bacteria</taxon>
        <taxon>Bacillati</taxon>
        <taxon>Actinomycetota</taxon>
        <taxon>Actinomycetes</taxon>
        <taxon>Mycobacteriales</taxon>
        <taxon>Mycobacteriaceae</taxon>
        <taxon>Mycolicibacterium</taxon>
    </lineage>
</organism>
<protein>
    <recommendedName>
        <fullName evidence="4">PE-PPE domain-containing protein</fullName>
    </recommendedName>
</protein>
<reference evidence="2 3" key="1">
    <citation type="journal article" date="2019" name="Emerg. Microbes Infect.">
        <title>Comprehensive subspecies identification of 175 nontuberculous mycobacteria species based on 7547 genomic profiles.</title>
        <authorList>
            <person name="Matsumoto Y."/>
            <person name="Kinjo T."/>
            <person name="Motooka D."/>
            <person name="Nabeya D."/>
            <person name="Jung N."/>
            <person name="Uechi K."/>
            <person name="Horii T."/>
            <person name="Iida T."/>
            <person name="Fujita J."/>
            <person name="Nakamura S."/>
        </authorList>
    </citation>
    <scope>NUCLEOTIDE SEQUENCE [LARGE SCALE GENOMIC DNA]</scope>
    <source>
        <strain evidence="2 3">JCM 13323</strain>
    </source>
</reference>
<feature type="region of interest" description="Disordered" evidence="1">
    <location>
        <begin position="360"/>
        <end position="379"/>
    </location>
</feature>
<name>A0A7I7MEF5_9MYCO</name>
<keyword evidence="3" id="KW-1185">Reference proteome</keyword>
<feature type="compositionally biased region" description="Basic and acidic residues" evidence="1">
    <location>
        <begin position="365"/>
        <end position="379"/>
    </location>
</feature>
<evidence type="ECO:0000313" key="3">
    <source>
        <dbReference type="Proteomes" id="UP000466514"/>
    </source>
</evidence>
<dbReference type="KEGG" id="mpsc:MPSYJ_36410"/>
<feature type="region of interest" description="Disordered" evidence="1">
    <location>
        <begin position="333"/>
        <end position="353"/>
    </location>
</feature>
<accession>A0A7I7MEF5</accession>
<dbReference type="Proteomes" id="UP000466514">
    <property type="component" value="Chromosome"/>
</dbReference>
<evidence type="ECO:0000256" key="1">
    <source>
        <dbReference type="SAM" id="MobiDB-lite"/>
    </source>
</evidence>
<dbReference type="AlphaFoldDB" id="A0A7I7MEF5"/>
<gene>
    <name evidence="2" type="ORF">MPSYJ_36410</name>
</gene>
<evidence type="ECO:0008006" key="4">
    <source>
        <dbReference type="Google" id="ProtNLM"/>
    </source>
</evidence>
<feature type="compositionally biased region" description="Gly residues" evidence="1">
    <location>
        <begin position="444"/>
        <end position="454"/>
    </location>
</feature>
<dbReference type="EMBL" id="AP022574">
    <property type="protein sequence ID" value="BBX70180.1"/>
    <property type="molecule type" value="Genomic_DNA"/>
</dbReference>
<feature type="region of interest" description="Disordered" evidence="1">
    <location>
        <begin position="260"/>
        <end position="313"/>
    </location>
</feature>
<proteinExistence type="predicted"/>
<feature type="region of interest" description="Disordered" evidence="1">
    <location>
        <begin position="394"/>
        <end position="454"/>
    </location>
</feature>